<reference evidence="3" key="1">
    <citation type="journal article" date="2020" name="Stud. Mycol.">
        <title>101 Dothideomycetes genomes: a test case for predicting lifestyles and emergence of pathogens.</title>
        <authorList>
            <person name="Haridas S."/>
            <person name="Albert R."/>
            <person name="Binder M."/>
            <person name="Bloem J."/>
            <person name="Labutti K."/>
            <person name="Salamov A."/>
            <person name="Andreopoulos B."/>
            <person name="Baker S."/>
            <person name="Barry K."/>
            <person name="Bills G."/>
            <person name="Bluhm B."/>
            <person name="Cannon C."/>
            <person name="Castanera R."/>
            <person name="Culley D."/>
            <person name="Daum C."/>
            <person name="Ezra D."/>
            <person name="Gonzalez J."/>
            <person name="Henrissat B."/>
            <person name="Kuo A."/>
            <person name="Liang C."/>
            <person name="Lipzen A."/>
            <person name="Lutzoni F."/>
            <person name="Magnuson J."/>
            <person name="Mondo S."/>
            <person name="Nolan M."/>
            <person name="Ohm R."/>
            <person name="Pangilinan J."/>
            <person name="Park H.-J."/>
            <person name="Ramirez L."/>
            <person name="Alfaro M."/>
            <person name="Sun H."/>
            <person name="Tritt A."/>
            <person name="Yoshinaga Y."/>
            <person name="Zwiers L.-H."/>
            <person name="Turgeon B."/>
            <person name="Goodwin S."/>
            <person name="Spatafora J."/>
            <person name="Crous P."/>
            <person name="Grigoriev I."/>
        </authorList>
    </citation>
    <scope>NUCLEOTIDE SEQUENCE</scope>
    <source>
        <strain evidence="3">CBS 123094</strain>
    </source>
</reference>
<gene>
    <name evidence="3" type="ORF">P154DRAFT_154847</name>
</gene>
<feature type="region of interest" description="Disordered" evidence="1">
    <location>
        <begin position="1"/>
        <end position="205"/>
    </location>
</feature>
<dbReference type="Proteomes" id="UP000799779">
    <property type="component" value="Unassembled WGS sequence"/>
</dbReference>
<dbReference type="InterPro" id="IPR014729">
    <property type="entry name" value="Rossmann-like_a/b/a_fold"/>
</dbReference>
<dbReference type="InterPro" id="IPR006016">
    <property type="entry name" value="UspA"/>
</dbReference>
<feature type="compositionally biased region" description="Basic and acidic residues" evidence="1">
    <location>
        <begin position="303"/>
        <end position="312"/>
    </location>
</feature>
<dbReference type="PANTHER" id="PTHR46100">
    <property type="entry name" value="IMP2'P"/>
    <property type="match status" value="1"/>
</dbReference>
<feature type="domain" description="UspA" evidence="2">
    <location>
        <begin position="548"/>
        <end position="635"/>
    </location>
</feature>
<evidence type="ECO:0000313" key="4">
    <source>
        <dbReference type="Proteomes" id="UP000799779"/>
    </source>
</evidence>
<feature type="region of interest" description="Disordered" evidence="1">
    <location>
        <begin position="237"/>
        <end position="326"/>
    </location>
</feature>
<name>A0A6A5WKB0_9PLEO</name>
<dbReference type="EMBL" id="ML977580">
    <property type="protein sequence ID" value="KAF2001887.1"/>
    <property type="molecule type" value="Genomic_DNA"/>
</dbReference>
<dbReference type="SUPFAM" id="SSF52402">
    <property type="entry name" value="Adenine nucleotide alpha hydrolases-like"/>
    <property type="match status" value="1"/>
</dbReference>
<dbReference type="CDD" id="cd23659">
    <property type="entry name" value="USP_At3g01520-like"/>
    <property type="match status" value="1"/>
</dbReference>
<dbReference type="PRINTS" id="PR01438">
    <property type="entry name" value="UNVRSLSTRESS"/>
</dbReference>
<feature type="compositionally biased region" description="Acidic residues" evidence="1">
    <location>
        <begin position="266"/>
        <end position="283"/>
    </location>
</feature>
<feature type="region of interest" description="Disordered" evidence="1">
    <location>
        <begin position="349"/>
        <end position="387"/>
    </location>
</feature>
<accession>A0A6A5WKB0</accession>
<protein>
    <recommendedName>
        <fullName evidence="2">UspA domain-containing protein</fullName>
    </recommendedName>
</protein>
<dbReference type="InterPro" id="IPR006015">
    <property type="entry name" value="Universal_stress_UspA"/>
</dbReference>
<proteinExistence type="predicted"/>
<dbReference type="Gene3D" id="3.40.50.620">
    <property type="entry name" value="HUPs"/>
    <property type="match status" value="1"/>
</dbReference>
<organism evidence="3 4">
    <name type="scientific">Amniculicola lignicola CBS 123094</name>
    <dbReference type="NCBI Taxonomy" id="1392246"/>
    <lineage>
        <taxon>Eukaryota</taxon>
        <taxon>Fungi</taxon>
        <taxon>Dikarya</taxon>
        <taxon>Ascomycota</taxon>
        <taxon>Pezizomycotina</taxon>
        <taxon>Dothideomycetes</taxon>
        <taxon>Pleosporomycetidae</taxon>
        <taxon>Pleosporales</taxon>
        <taxon>Amniculicolaceae</taxon>
        <taxon>Amniculicola</taxon>
    </lineage>
</organism>
<dbReference type="AlphaFoldDB" id="A0A6A5WKB0"/>
<evidence type="ECO:0000313" key="3">
    <source>
        <dbReference type="EMBL" id="KAF2001887.1"/>
    </source>
</evidence>
<dbReference type="OrthoDB" id="992776at2759"/>
<evidence type="ECO:0000256" key="1">
    <source>
        <dbReference type="SAM" id="MobiDB-lite"/>
    </source>
</evidence>
<feature type="compositionally biased region" description="Basic residues" evidence="1">
    <location>
        <begin position="293"/>
        <end position="302"/>
    </location>
</feature>
<keyword evidence="4" id="KW-1185">Reference proteome</keyword>
<dbReference type="PANTHER" id="PTHR46100:SF4">
    <property type="entry name" value="USPA DOMAIN-CONTAINING PROTEIN"/>
    <property type="match status" value="1"/>
</dbReference>
<dbReference type="Pfam" id="PF00582">
    <property type="entry name" value="Usp"/>
    <property type="match status" value="1"/>
</dbReference>
<evidence type="ECO:0000259" key="2">
    <source>
        <dbReference type="Pfam" id="PF00582"/>
    </source>
</evidence>
<sequence length="668" mass="71464">MSLESALDEERREVMALLEGRSSGPRRAESPHLGNRAQSPAAAVSPVRSMLDIGGPPSSRQSSIAGRGPGSSPAPRYGSMLGSQSPPPARNVSRGPTSPPPSGRMGSPRLESAYQFDMLPTIEAHSMPKRVTQGAPLGKKKNSRAMSSVYGTSPDMHGSSGDRARHNSLGGLLAPKSSSPGPGRSVSPGGRRLNNNSFNLKPDPGKYITDSGKVVDMTSAYRRLSDAALLRSSGTLANLPTRKGSDPTKGETLAPGGGVRLAIDDYSSDDEEALETSAGEDSDGSSGDEGVRQRKGRGRRRTRQDNGAEKRGAEKKKAKSLLAAAEDERKEVSDIYKVRSLLEPTISVTSPDGERMAGKKSGVHPHTNFDAGGSGMSTPMSSDTEGDLSDIKSAQRLAMNISPIHSSPEAHRCVRQVIRGRWRQFHEDAEAGLRRQRVYLVATDISEEAAYALEWTIGTVLRDGDTLLAVYAIDEETGVSGEGPGVAATGSTTTLTTTTTAQQEGASLLQTLSSHKDMSNEKLGPGPSPLANSMSATDVDVNAMGNEEKERYQAAVEVSDRCVKLLRKTRLQVRVVVEVFHCKSPKHMITEVIDFLEPTLVILGSRGRSALKGVLLGSFSNYLVTKSSVPVMVARKRLRKHSKYKRKNLRLSNVLTNPVNKLANAKID</sequence>
<feature type="compositionally biased region" description="Low complexity" evidence="1">
    <location>
        <begin position="177"/>
        <end position="192"/>
    </location>
</feature>